<dbReference type="AlphaFoldDB" id="F8NVQ6"/>
<accession>F8NVQ6</accession>
<name>F8NVQ6_SERL9</name>
<dbReference type="HOGENOM" id="CLU_2924132_0_0_1"/>
<gene>
    <name evidence="1" type="ORF">SERLADRAFT_390843</name>
</gene>
<dbReference type="EMBL" id="GL945434">
    <property type="protein sequence ID" value="EGO24893.1"/>
    <property type="molecule type" value="Genomic_DNA"/>
</dbReference>
<protein>
    <submittedName>
        <fullName evidence="1">Uncharacterized protein</fullName>
    </submittedName>
</protein>
<organism>
    <name type="scientific">Serpula lacrymans var. lacrymans (strain S7.9)</name>
    <name type="common">Dry rot fungus</name>
    <dbReference type="NCBI Taxonomy" id="578457"/>
    <lineage>
        <taxon>Eukaryota</taxon>
        <taxon>Fungi</taxon>
        <taxon>Dikarya</taxon>
        <taxon>Basidiomycota</taxon>
        <taxon>Agaricomycotina</taxon>
        <taxon>Agaricomycetes</taxon>
        <taxon>Agaricomycetidae</taxon>
        <taxon>Boletales</taxon>
        <taxon>Coniophorineae</taxon>
        <taxon>Serpulaceae</taxon>
        <taxon>Serpula</taxon>
    </lineage>
</organism>
<dbReference type="RefSeq" id="XP_007318912.1">
    <property type="nucleotide sequence ID" value="XM_007318850.1"/>
</dbReference>
<reference evidence="1" key="1">
    <citation type="submission" date="2011-04" db="EMBL/GenBank/DDBJ databases">
        <title>Evolution of plant cell wall degrading machinery underlies the functional diversity of forest fungi.</title>
        <authorList>
            <consortium name="US DOE Joint Genome Institute (JGI-PGF)"/>
            <person name="Eastwood D.C."/>
            <person name="Floudas D."/>
            <person name="Binder M."/>
            <person name="Majcherczyk A."/>
            <person name="Schneider P."/>
            <person name="Aerts A."/>
            <person name="Asiegbu F.O."/>
            <person name="Baker S.E."/>
            <person name="Barry K."/>
            <person name="Bendiksby M."/>
            <person name="Blumentritt M."/>
            <person name="Coutinho P.M."/>
            <person name="Cullen D."/>
            <person name="Cullen D."/>
            <person name="Gathman A."/>
            <person name="Goodell B."/>
            <person name="Henrissat B."/>
            <person name="Ihrmark K."/>
            <person name="Kauserud H."/>
            <person name="Kohler A."/>
            <person name="LaButti K."/>
            <person name="Lapidus A."/>
            <person name="Lavin J.L."/>
            <person name="Lee Y.-H."/>
            <person name="Lindquist E."/>
            <person name="Lilly W."/>
            <person name="Lucas S."/>
            <person name="Morin E."/>
            <person name="Murat C."/>
            <person name="Oguiza J.A."/>
            <person name="Park J."/>
            <person name="Pisabarro A.G."/>
            <person name="Riley R."/>
            <person name="Rosling A."/>
            <person name="Salamov A."/>
            <person name="Schmidt O."/>
            <person name="Schmutz J."/>
            <person name="Skrede I."/>
            <person name="Stenlid J."/>
            <person name="Wiebenga A."/>
            <person name="Xie X."/>
            <person name="Kues U."/>
            <person name="Hibbett D.S."/>
            <person name="Hoffmeister D."/>
            <person name="Hogberg N."/>
            <person name="Martin F."/>
            <person name="Grigoriev I.V."/>
            <person name="Watkinson S.C."/>
        </authorList>
    </citation>
    <scope>NUCLEOTIDE SEQUENCE</scope>
    <source>
        <strain evidence="1">S7.9</strain>
    </source>
</reference>
<dbReference type="GeneID" id="18811456"/>
<sequence>MAGCQLREEKNVVVAEFDMKPKLPNLNRRGRWRAGRGRTVTERFTSVGVGFLAPCTARRGL</sequence>
<dbReference type="KEGG" id="sla:SERLADRAFT_390843"/>
<dbReference type="Proteomes" id="UP000008064">
    <property type="component" value="Unassembled WGS sequence"/>
</dbReference>
<evidence type="ECO:0000313" key="1">
    <source>
        <dbReference type="EMBL" id="EGO24893.1"/>
    </source>
</evidence>
<proteinExistence type="predicted"/>